<dbReference type="AlphaFoldDB" id="A0A086Y2Z8"/>
<dbReference type="GO" id="GO:0030288">
    <property type="term" value="C:outer membrane-bounded periplasmic space"/>
    <property type="evidence" value="ECO:0007669"/>
    <property type="project" value="InterPro"/>
</dbReference>
<dbReference type="PANTHER" id="PTHR33376">
    <property type="match status" value="1"/>
</dbReference>
<keyword evidence="5" id="KW-0574">Periplasm</keyword>
<evidence type="ECO:0000256" key="2">
    <source>
        <dbReference type="ARBA" id="ARBA00009023"/>
    </source>
</evidence>
<protein>
    <submittedName>
        <fullName evidence="6">ABC transporter substrate-binding protein</fullName>
    </submittedName>
</protein>
<dbReference type="InterPro" id="IPR004682">
    <property type="entry name" value="TRAP_DctP"/>
</dbReference>
<dbReference type="Gene3D" id="3.40.190.170">
    <property type="entry name" value="Bacterial extracellular solute-binding protein, family 7"/>
    <property type="match status" value="1"/>
</dbReference>
<name>A0A086Y2Z8_9RHOB</name>
<dbReference type="GO" id="GO:0055085">
    <property type="term" value="P:transmembrane transport"/>
    <property type="evidence" value="ECO:0007669"/>
    <property type="project" value="InterPro"/>
</dbReference>
<keyword evidence="7" id="KW-1185">Reference proteome</keyword>
<gene>
    <name evidence="6" type="ORF">CN97_18045</name>
</gene>
<dbReference type="Proteomes" id="UP000028826">
    <property type="component" value="Unassembled WGS sequence"/>
</dbReference>
<dbReference type="RefSeq" id="WP_035711604.1">
    <property type="nucleotide sequence ID" value="NZ_CAMIFG010000002.1"/>
</dbReference>
<dbReference type="CDD" id="cd13603">
    <property type="entry name" value="PBP2_TRAP_Siap_TeaA_like"/>
    <property type="match status" value="1"/>
</dbReference>
<sequence>MTLSRRSLIIGASAGALAAPFIRVRPAMAAEYTYKLANNQPLSHPSNVRVAEAIAKIREESGGRMEINVFPQSQLGGDTEVLGQLRSGGVEFFMLSPLILSTFVPNASLNGIGFAFKDYDAVWAAMDGDLGAYVRKEIEAKGLYAFDRIYDNGFRQISSSTKPIAAPADLEGFKIRVPVSPLWTSMFSSFGSAPASINFAEVYTALQTGIVDGQENPLAILSNFKLFEVQKYVSMTNHMWDGFWMLSGRRAWGALPDDLKEIVAKNFNASALDQRNDIMTLNASLQGELEGHGMVFNNVDPVAFQQKLVEAGFYKEWHGKFGDEAWSILERATGLTLG</sequence>
<keyword evidence="4" id="KW-0732">Signal</keyword>
<dbReference type="PANTHER" id="PTHR33376:SF4">
    <property type="entry name" value="SIALIC ACID-BINDING PERIPLASMIC PROTEIN SIAP"/>
    <property type="match status" value="1"/>
</dbReference>
<dbReference type="STRING" id="195105.CN97_18045"/>
<accession>A0A086Y2Z8</accession>
<comment type="subcellular location">
    <subcellularLocation>
        <location evidence="1">Periplasm</location>
    </subcellularLocation>
</comment>
<dbReference type="PROSITE" id="PS51318">
    <property type="entry name" value="TAT"/>
    <property type="match status" value="1"/>
</dbReference>
<dbReference type="InterPro" id="IPR018389">
    <property type="entry name" value="DctP_fam"/>
</dbReference>
<dbReference type="NCBIfam" id="TIGR00787">
    <property type="entry name" value="dctP"/>
    <property type="match status" value="1"/>
</dbReference>
<comment type="similarity">
    <text evidence="2">Belongs to the bacterial solute-binding protein 7 family.</text>
</comment>
<evidence type="ECO:0000256" key="4">
    <source>
        <dbReference type="ARBA" id="ARBA00022729"/>
    </source>
</evidence>
<dbReference type="eggNOG" id="COG1638">
    <property type="taxonomic scope" value="Bacteria"/>
</dbReference>
<proteinExistence type="inferred from homology"/>
<dbReference type="InterPro" id="IPR038404">
    <property type="entry name" value="TRAP_DctP_sf"/>
</dbReference>
<keyword evidence="3" id="KW-0813">Transport</keyword>
<evidence type="ECO:0000313" key="6">
    <source>
        <dbReference type="EMBL" id="KFI28648.1"/>
    </source>
</evidence>
<dbReference type="OrthoDB" id="8673861at2"/>
<dbReference type="EMBL" id="JGYG01000007">
    <property type="protein sequence ID" value="KFI28648.1"/>
    <property type="molecule type" value="Genomic_DNA"/>
</dbReference>
<evidence type="ECO:0000313" key="7">
    <source>
        <dbReference type="Proteomes" id="UP000028826"/>
    </source>
</evidence>
<dbReference type="NCBIfam" id="NF037995">
    <property type="entry name" value="TRAP_S1"/>
    <property type="match status" value="1"/>
</dbReference>
<evidence type="ECO:0000256" key="1">
    <source>
        <dbReference type="ARBA" id="ARBA00004418"/>
    </source>
</evidence>
<evidence type="ECO:0000256" key="3">
    <source>
        <dbReference type="ARBA" id="ARBA00022448"/>
    </source>
</evidence>
<comment type="caution">
    <text evidence="6">The sequence shown here is derived from an EMBL/GenBank/DDBJ whole genome shotgun (WGS) entry which is preliminary data.</text>
</comment>
<evidence type="ECO:0000256" key="5">
    <source>
        <dbReference type="ARBA" id="ARBA00022764"/>
    </source>
</evidence>
<organism evidence="6 7">
    <name type="scientific">Haematobacter massiliensis</name>
    <dbReference type="NCBI Taxonomy" id="195105"/>
    <lineage>
        <taxon>Bacteria</taxon>
        <taxon>Pseudomonadati</taxon>
        <taxon>Pseudomonadota</taxon>
        <taxon>Alphaproteobacteria</taxon>
        <taxon>Rhodobacterales</taxon>
        <taxon>Paracoccaceae</taxon>
        <taxon>Haematobacter</taxon>
    </lineage>
</organism>
<dbReference type="Pfam" id="PF03480">
    <property type="entry name" value="DctP"/>
    <property type="match status" value="1"/>
</dbReference>
<dbReference type="InterPro" id="IPR006311">
    <property type="entry name" value="TAT_signal"/>
</dbReference>
<reference evidence="6 7" key="1">
    <citation type="submission" date="2014-03" db="EMBL/GenBank/DDBJ databases">
        <title>Genome of Haematobacter massiliensis CCUG 47968.</title>
        <authorList>
            <person name="Wang D."/>
            <person name="Wang G."/>
        </authorList>
    </citation>
    <scope>NUCLEOTIDE SEQUENCE [LARGE SCALE GENOMIC DNA]</scope>
    <source>
        <strain evidence="6 7">CCUG 47968</strain>
    </source>
</reference>